<dbReference type="Proteomes" id="UP000008524">
    <property type="component" value="Chromosome 9"/>
</dbReference>
<dbReference type="PaxDb" id="5691-EAN76538"/>
<name>Q38F82_TRYB2</name>
<keyword evidence="1" id="KW-1133">Transmembrane helix</keyword>
<proteinExistence type="predicted"/>
<dbReference type="InParanoid" id="Q38F82"/>
<keyword evidence="1" id="KW-0472">Membrane</keyword>
<reference evidence="2 3" key="2">
    <citation type="journal article" date="2005" name="Science">
        <title>The genome of the African trypanosome Trypanosoma brucei.</title>
        <authorList>
            <person name="Berriman M."/>
            <person name="Ghedin E."/>
            <person name="Hertz-Fowler C."/>
            <person name="Blandin G."/>
            <person name="Renauld H."/>
            <person name="Bartholomeu D.C."/>
            <person name="Lennard N.J."/>
            <person name="Caler E."/>
            <person name="Hamlin N.E."/>
            <person name="Haas B."/>
            <person name="Bohme U."/>
            <person name="Hannick L."/>
            <person name="Aslett M.A."/>
            <person name="Shallom J."/>
            <person name="Marcello L."/>
            <person name="Hou L."/>
            <person name="Wickstead B."/>
            <person name="Alsmark U.C."/>
            <person name="Arrowsmith C."/>
            <person name="Atkin R.J."/>
            <person name="Barron A.J."/>
            <person name="Bringaud F."/>
            <person name="Brooks K."/>
            <person name="Carrington M."/>
            <person name="Cherevach I."/>
            <person name="Chillingworth T.J."/>
            <person name="Churcher C."/>
            <person name="Clark L.N."/>
            <person name="Corton C.H."/>
            <person name="Cronin A."/>
            <person name="Davies R.M."/>
            <person name="Doggett J."/>
            <person name="Djikeng A."/>
            <person name="Feldblyum T."/>
            <person name="Field M.C."/>
            <person name="Fraser A."/>
            <person name="Goodhead I."/>
            <person name="Hance Z."/>
            <person name="Harper D."/>
            <person name="Harris B.R."/>
            <person name="Hauser H."/>
            <person name="Hostetler J."/>
            <person name="Ivens A."/>
            <person name="Jagels K."/>
            <person name="Johnson D."/>
            <person name="Johnson J."/>
            <person name="Jones K."/>
            <person name="Kerhornou A.X."/>
            <person name="Koo H."/>
            <person name="Larke N."/>
            <person name="Landfear S."/>
            <person name="Larkin C."/>
            <person name="Leech V."/>
            <person name="Line A."/>
            <person name="Lord A."/>
            <person name="Macleod A."/>
            <person name="Mooney P.J."/>
            <person name="Moule S."/>
            <person name="Martin D.M."/>
            <person name="Morgan G.W."/>
            <person name="Mungall K."/>
            <person name="Norbertczak H."/>
            <person name="Ormond D."/>
            <person name="Pai G."/>
            <person name="Peacock C.S."/>
            <person name="Peterson J."/>
            <person name="Quail M.A."/>
            <person name="Rabbinowitsch E."/>
            <person name="Rajandream M.A."/>
            <person name="Reitter C."/>
            <person name="Salzberg S.L."/>
            <person name="Sanders M."/>
            <person name="Schobel S."/>
            <person name="Sharp S."/>
            <person name="Simmonds M."/>
            <person name="Simpson A.J."/>
            <person name="Tallon L."/>
            <person name="Turner C.M."/>
            <person name="Tait A."/>
            <person name="Tivey A.R."/>
            <person name="Van Aken S."/>
            <person name="Walker D."/>
            <person name="Wanless D."/>
            <person name="Wang S."/>
            <person name="White B."/>
            <person name="White O."/>
            <person name="Whitehead S."/>
            <person name="Woodward J."/>
            <person name="Wortman J."/>
            <person name="Adams M.D."/>
            <person name="Embley T.M."/>
            <person name="Gull K."/>
            <person name="Ullu E."/>
            <person name="Barry J.D."/>
            <person name="Fairlamb A.H."/>
            <person name="Opperdoes F."/>
            <person name="Barrell B.G."/>
            <person name="Donelson J.E."/>
            <person name="Hall N."/>
            <person name="Fraser C.M."/>
            <person name="Melville S.E."/>
            <person name="El-Sayed N.M."/>
        </authorList>
    </citation>
    <scope>NUCLEOTIDE SEQUENCE [LARGE SCALE GENOMIC DNA]</scope>
    <source>
        <strain evidence="2 3">927/4 GUTat10.1</strain>
    </source>
</reference>
<dbReference type="KEGG" id="tbr:Tb09.160.3200"/>
<reference evidence="2 3" key="1">
    <citation type="journal article" date="2005" name="Science">
        <title>Comparative genomics of trypanosomatid parasitic protozoa.</title>
        <authorList>
            <person name="El-Sayed N.M."/>
            <person name="Myler P.J."/>
            <person name="Blandin G."/>
            <person name="Berriman M."/>
            <person name="Crabtree J."/>
            <person name="Aggarwal G."/>
            <person name="Caler E."/>
            <person name="Renauld H."/>
            <person name="Worthey E.A."/>
            <person name="Hertz-Fowler C."/>
            <person name="Ghedin E."/>
            <person name="Peacock C."/>
            <person name="Bartholomeu D.C."/>
            <person name="Haas B.J."/>
            <person name="Tran A.N."/>
            <person name="Wortman J.R."/>
            <person name="Alsmark U.C."/>
            <person name="Angiuoli S."/>
            <person name="Anupama A."/>
            <person name="Badger J."/>
            <person name="Bringaud F."/>
            <person name="Cadag E."/>
            <person name="Carlton J.M."/>
            <person name="Cerqueira G.C."/>
            <person name="Creasy T."/>
            <person name="Delcher A.L."/>
            <person name="Djikeng A."/>
            <person name="Embley T.M."/>
            <person name="Hauser C."/>
            <person name="Ivens A.C."/>
            <person name="Kummerfeld S.K."/>
            <person name="Pereira-Leal J.B."/>
            <person name="Nilsson D."/>
            <person name="Peterson J."/>
            <person name="Salzberg S.L."/>
            <person name="Shallom J."/>
            <person name="Silva J.C."/>
            <person name="Sundaram J."/>
            <person name="Westenberger S."/>
            <person name="White O."/>
            <person name="Melville S.E."/>
            <person name="Donelson J.E."/>
            <person name="Andersson B."/>
            <person name="Stuart K.D."/>
            <person name="Hall N."/>
        </authorList>
    </citation>
    <scope>NUCLEOTIDE SEQUENCE [LARGE SCALE GENOMIC DNA]</scope>
    <source>
        <strain evidence="2 3">927/4 GUTat10.1</strain>
    </source>
</reference>
<keyword evidence="1" id="KW-0812">Transmembrane</keyword>
<dbReference type="EMBL" id="CM000207">
    <property type="protein sequence ID" value="EAN76538.1"/>
    <property type="molecule type" value="Genomic_DNA"/>
</dbReference>
<dbReference type="RefSeq" id="XP_803766.1">
    <property type="nucleotide sequence ID" value="XM_798673.1"/>
</dbReference>
<evidence type="ECO:0000256" key="1">
    <source>
        <dbReference type="SAM" id="Phobius"/>
    </source>
</evidence>
<sequence length="65" mass="7371">MGPHISFFGCGGYVKNLGKLFLFYEFFISTPFFVPNVKVVSKWKWLSGRCVAIIVGFGANWIYKG</sequence>
<evidence type="ECO:0000313" key="2">
    <source>
        <dbReference type="EMBL" id="EAN76538.1"/>
    </source>
</evidence>
<dbReference type="GeneID" id="3660497"/>
<keyword evidence="3" id="KW-1185">Reference proteome</keyword>
<dbReference type="AlphaFoldDB" id="Q38F82"/>
<organism evidence="2 3">
    <name type="scientific">Trypanosoma brucei brucei (strain 927/4 GUTat10.1)</name>
    <dbReference type="NCBI Taxonomy" id="185431"/>
    <lineage>
        <taxon>Eukaryota</taxon>
        <taxon>Discoba</taxon>
        <taxon>Euglenozoa</taxon>
        <taxon>Kinetoplastea</taxon>
        <taxon>Metakinetoplastina</taxon>
        <taxon>Trypanosomatida</taxon>
        <taxon>Trypanosomatidae</taxon>
        <taxon>Trypanosoma</taxon>
    </lineage>
</organism>
<feature type="transmembrane region" description="Helical" evidence="1">
    <location>
        <begin position="46"/>
        <end position="63"/>
    </location>
</feature>
<gene>
    <name evidence="2" type="ORF">Tb09.160.3200</name>
</gene>
<feature type="transmembrane region" description="Helical" evidence="1">
    <location>
        <begin position="20"/>
        <end position="39"/>
    </location>
</feature>
<protein>
    <submittedName>
        <fullName evidence="2">Uncharacterized protein</fullName>
    </submittedName>
</protein>
<accession>Q38F82</accession>
<evidence type="ECO:0000313" key="3">
    <source>
        <dbReference type="Proteomes" id="UP000008524"/>
    </source>
</evidence>